<dbReference type="GO" id="GO:0005005">
    <property type="term" value="F:transmembrane-ephrin receptor activity"/>
    <property type="evidence" value="ECO:0007669"/>
    <property type="project" value="TreeGrafter"/>
</dbReference>
<keyword evidence="2" id="KW-0547">Nucleotide-binding</keyword>
<dbReference type="FunFam" id="1.10.150.50:FF:000001">
    <property type="entry name" value="Ephrin type-A receptor 5"/>
    <property type="match status" value="1"/>
</dbReference>
<dbReference type="OrthoDB" id="4062651at2759"/>
<keyword evidence="9" id="KW-1185">Reference proteome</keyword>
<dbReference type="AlphaFoldDB" id="A0A5B7GXH6"/>
<keyword evidence="6" id="KW-0732">Signal</keyword>
<gene>
    <name evidence="8" type="primary">EPHB1_1</name>
    <name evidence="8" type="ORF">E2C01_057620</name>
</gene>
<comment type="caution">
    <text evidence="8">The sequence shown here is derived from an EMBL/GenBank/DDBJ whole genome shotgun (WGS) entry which is preliminary data.</text>
</comment>
<dbReference type="GO" id="GO:0005886">
    <property type="term" value="C:plasma membrane"/>
    <property type="evidence" value="ECO:0007669"/>
    <property type="project" value="TreeGrafter"/>
</dbReference>
<dbReference type="InterPro" id="IPR013761">
    <property type="entry name" value="SAM/pointed_sf"/>
</dbReference>
<evidence type="ECO:0000313" key="9">
    <source>
        <dbReference type="Proteomes" id="UP000324222"/>
    </source>
</evidence>
<dbReference type="PANTHER" id="PTHR46877">
    <property type="entry name" value="EPH RECEPTOR A5"/>
    <property type="match status" value="1"/>
</dbReference>
<dbReference type="Proteomes" id="UP000324222">
    <property type="component" value="Unassembled WGS sequence"/>
</dbReference>
<dbReference type="InterPro" id="IPR050449">
    <property type="entry name" value="Ephrin_rcpt_TKs"/>
</dbReference>
<dbReference type="EMBL" id="VSRR010020919">
    <property type="protein sequence ID" value="MPC63522.1"/>
    <property type="molecule type" value="Genomic_DNA"/>
</dbReference>
<evidence type="ECO:0000313" key="8">
    <source>
        <dbReference type="EMBL" id="MPC63522.1"/>
    </source>
</evidence>
<keyword evidence="3" id="KW-0067">ATP-binding</keyword>
<accession>A0A5B7GXH6</accession>
<dbReference type="GO" id="GO:0030425">
    <property type="term" value="C:dendrite"/>
    <property type="evidence" value="ECO:0007669"/>
    <property type="project" value="TreeGrafter"/>
</dbReference>
<comment type="subcellular location">
    <subcellularLocation>
        <location evidence="1">Membrane</location>
        <topology evidence="1">Single-pass membrane protein</topology>
    </subcellularLocation>
</comment>
<evidence type="ECO:0000259" key="7">
    <source>
        <dbReference type="PROSITE" id="PS50105"/>
    </source>
</evidence>
<dbReference type="CDD" id="cd09488">
    <property type="entry name" value="SAM_EPH-R"/>
    <property type="match status" value="1"/>
</dbReference>
<evidence type="ECO:0000256" key="1">
    <source>
        <dbReference type="ARBA" id="ARBA00004167"/>
    </source>
</evidence>
<reference evidence="8 9" key="1">
    <citation type="submission" date="2019-05" db="EMBL/GenBank/DDBJ databases">
        <title>Another draft genome of Portunus trituberculatus and its Hox gene families provides insights of decapod evolution.</title>
        <authorList>
            <person name="Jeong J.-H."/>
            <person name="Song I."/>
            <person name="Kim S."/>
            <person name="Choi T."/>
            <person name="Kim D."/>
            <person name="Ryu S."/>
            <person name="Kim W."/>
        </authorList>
    </citation>
    <scope>NUCLEOTIDE SEQUENCE [LARGE SCALE GENOMIC DNA]</scope>
    <source>
        <tissue evidence="8">Muscle</tissue>
    </source>
</reference>
<evidence type="ECO:0000256" key="4">
    <source>
        <dbReference type="ARBA" id="ARBA00023136"/>
    </source>
</evidence>
<keyword evidence="4" id="KW-0472">Membrane</keyword>
<dbReference type="SMART" id="SM00454">
    <property type="entry name" value="SAM"/>
    <property type="match status" value="1"/>
</dbReference>
<protein>
    <submittedName>
        <fullName evidence="8">Ephrin type-B receptor 1</fullName>
    </submittedName>
</protein>
<dbReference type="PROSITE" id="PS50105">
    <property type="entry name" value="SAM_DOMAIN"/>
    <property type="match status" value="1"/>
</dbReference>
<proteinExistence type="predicted"/>
<evidence type="ECO:0000256" key="5">
    <source>
        <dbReference type="ARBA" id="ARBA00023170"/>
    </source>
</evidence>
<keyword evidence="5 8" id="KW-0675">Receptor</keyword>
<evidence type="ECO:0000256" key="2">
    <source>
        <dbReference type="ARBA" id="ARBA00022741"/>
    </source>
</evidence>
<feature type="signal peptide" evidence="6">
    <location>
        <begin position="1"/>
        <end position="20"/>
    </location>
</feature>
<dbReference type="InterPro" id="IPR001660">
    <property type="entry name" value="SAM"/>
</dbReference>
<feature type="domain" description="SAM" evidence="7">
    <location>
        <begin position="27"/>
        <end position="91"/>
    </location>
</feature>
<feature type="chain" id="PRO_5022860184" evidence="6">
    <location>
        <begin position="21"/>
        <end position="102"/>
    </location>
</feature>
<evidence type="ECO:0000256" key="3">
    <source>
        <dbReference type="ARBA" id="ARBA00022840"/>
    </source>
</evidence>
<dbReference type="GO" id="GO:0005524">
    <property type="term" value="F:ATP binding"/>
    <property type="evidence" value="ECO:0007669"/>
    <property type="project" value="UniProtKB-KW"/>
</dbReference>
<dbReference type="SUPFAM" id="SSF47769">
    <property type="entry name" value="SAM/Pointed domain"/>
    <property type="match status" value="1"/>
</dbReference>
<dbReference type="Pfam" id="PF00536">
    <property type="entry name" value="SAM_1"/>
    <property type="match status" value="1"/>
</dbReference>
<evidence type="ECO:0000256" key="6">
    <source>
        <dbReference type="SAM" id="SignalP"/>
    </source>
</evidence>
<organism evidence="8 9">
    <name type="scientific">Portunus trituberculatus</name>
    <name type="common">Swimming crab</name>
    <name type="synonym">Neptunus trituberculatus</name>
    <dbReference type="NCBI Taxonomy" id="210409"/>
    <lineage>
        <taxon>Eukaryota</taxon>
        <taxon>Metazoa</taxon>
        <taxon>Ecdysozoa</taxon>
        <taxon>Arthropoda</taxon>
        <taxon>Crustacea</taxon>
        <taxon>Multicrustacea</taxon>
        <taxon>Malacostraca</taxon>
        <taxon>Eumalacostraca</taxon>
        <taxon>Eucarida</taxon>
        <taxon>Decapoda</taxon>
        <taxon>Pleocyemata</taxon>
        <taxon>Brachyura</taxon>
        <taxon>Eubrachyura</taxon>
        <taxon>Portunoidea</taxon>
        <taxon>Portunidae</taxon>
        <taxon>Portuninae</taxon>
        <taxon>Portunus</taxon>
    </lineage>
</organism>
<name>A0A5B7GXH6_PORTR</name>
<sequence length="102" mass="11394">MTSFFSLLCLCFLVCTTALGLDSVDMTQLTSVEDWLASLKMSRYVDNFQRTGLTDLEAVARLTQHDLTQLGITLVGHQKKILQSIHTLRTQLAVNMSEGFLV</sequence>
<dbReference type="Gene3D" id="1.10.150.50">
    <property type="entry name" value="Transcription Factor, Ets-1"/>
    <property type="match status" value="1"/>
</dbReference>
<dbReference type="PANTHER" id="PTHR46877:SF14">
    <property type="entry name" value="RECEPTOR PROTEIN-TYROSINE KINASE"/>
    <property type="match status" value="1"/>
</dbReference>
<dbReference type="GO" id="GO:0007411">
    <property type="term" value="P:axon guidance"/>
    <property type="evidence" value="ECO:0007669"/>
    <property type="project" value="TreeGrafter"/>
</dbReference>